<keyword evidence="4" id="KW-1185">Reference proteome</keyword>
<gene>
    <name evidence="3" type="ORF">EDC23_0788</name>
</gene>
<dbReference type="GO" id="GO:0006355">
    <property type="term" value="P:regulation of DNA-templated transcription"/>
    <property type="evidence" value="ECO:0007669"/>
    <property type="project" value="InterPro"/>
</dbReference>
<name>A0A4R8IXB9_9GAMM</name>
<evidence type="ECO:0000313" key="4">
    <source>
        <dbReference type="Proteomes" id="UP000294914"/>
    </source>
</evidence>
<dbReference type="PROSITE" id="PS51913">
    <property type="entry name" value="HTH_HARE"/>
    <property type="match status" value="1"/>
</dbReference>
<dbReference type="OrthoDB" id="5289528at2"/>
<keyword evidence="1" id="KW-0804">Transcription</keyword>
<feature type="domain" description="HTH HARE-type" evidence="2">
    <location>
        <begin position="3"/>
        <end position="80"/>
    </location>
</feature>
<evidence type="ECO:0000256" key="1">
    <source>
        <dbReference type="ARBA" id="ARBA00023163"/>
    </source>
</evidence>
<protein>
    <recommendedName>
        <fullName evidence="2">HTH HARE-type domain-containing protein</fullName>
    </recommendedName>
</protein>
<comment type="caution">
    <text evidence="3">The sequence shown here is derived from an EMBL/GenBank/DDBJ whole genome shotgun (WGS) entry which is preliminary data.</text>
</comment>
<sequence>MSFTFTDYAVEVLVDADKPLTYQEIWEIGKSKGLDQRLNTTGKTPWQTLGARLFVEVRDNPRTEFIKIGSRPARFFLKSRASQLPDDIIEKIEVSERKEKEPKSKYTERDLHPLVSYFAYTNPTFSRGKSILTKTIFHEKSKKHGYSEWSHPDLVGFHLPLEDWNPDLIEFNRISDNNALKLFSFELKKSITKGNYREAFFQAVSNSSWANEGYLIAAEIKQDDELLSELERLSMSFGIGVIHLDLNDIDSSGILYHAKYRPQLDWETMNKLSEQNDDFRQFIKDVKIDYDSKRIHKSEYDDVIEDPESYINKIKGDV</sequence>
<dbReference type="RefSeq" id="WP_134081396.1">
    <property type="nucleotide sequence ID" value="NZ_SOQX01000002.1"/>
</dbReference>
<dbReference type="Pfam" id="PF05066">
    <property type="entry name" value="HARE-HTH"/>
    <property type="match status" value="1"/>
</dbReference>
<dbReference type="InterPro" id="IPR007759">
    <property type="entry name" value="Asxl_HARE-HTH"/>
</dbReference>
<proteinExistence type="predicted"/>
<evidence type="ECO:0000313" key="3">
    <source>
        <dbReference type="EMBL" id="TDY02419.1"/>
    </source>
</evidence>
<dbReference type="EMBL" id="SOQX01000002">
    <property type="protein sequence ID" value="TDY02419.1"/>
    <property type="molecule type" value="Genomic_DNA"/>
</dbReference>
<accession>A0A4R8IXB9</accession>
<evidence type="ECO:0000259" key="2">
    <source>
        <dbReference type="PROSITE" id="PS51913"/>
    </source>
</evidence>
<dbReference type="Proteomes" id="UP000294914">
    <property type="component" value="Unassembled WGS sequence"/>
</dbReference>
<organism evidence="3 4">
    <name type="scientific">Thiohalophilus thiocyanatoxydans</name>
    <dbReference type="NCBI Taxonomy" id="381308"/>
    <lineage>
        <taxon>Bacteria</taxon>
        <taxon>Pseudomonadati</taxon>
        <taxon>Pseudomonadota</taxon>
        <taxon>Gammaproteobacteria</taxon>
        <taxon>Thiohalomonadales</taxon>
        <taxon>Thiohalophilaceae</taxon>
        <taxon>Thiohalophilus</taxon>
    </lineage>
</organism>
<dbReference type="AlphaFoldDB" id="A0A4R8IXB9"/>
<reference evidence="3 4" key="1">
    <citation type="submission" date="2019-03" db="EMBL/GenBank/DDBJ databases">
        <title>Genomic Encyclopedia of Type Strains, Phase IV (KMG-IV): sequencing the most valuable type-strain genomes for metagenomic binning, comparative biology and taxonomic classification.</title>
        <authorList>
            <person name="Goeker M."/>
        </authorList>
    </citation>
    <scope>NUCLEOTIDE SEQUENCE [LARGE SCALE GENOMIC DNA]</scope>
    <source>
        <strain evidence="3 4">DSM 16326</strain>
    </source>
</reference>